<dbReference type="EMBL" id="BAOS01000001">
    <property type="protein sequence ID" value="GAX59085.1"/>
    <property type="molecule type" value="Genomic_DNA"/>
</dbReference>
<reference evidence="2" key="1">
    <citation type="journal article" date="2017" name="Environ. Microbiol. Rep.">
        <title>Genetic Diversity of Marine Anaerobic Ammonium-Oxidizing Bacteria as Revealed by Genomic and Proteomic Analyses of 'Candidatus Scalindua japonica'.</title>
        <authorList>
            <person name="Oshiki M."/>
            <person name="Mizuto K."/>
            <person name="Kimura Z."/>
            <person name="Kindaichi T."/>
            <person name="Satoh H."/>
            <person name="Okabe S."/>
        </authorList>
    </citation>
    <scope>NUCLEOTIDE SEQUENCE [LARGE SCALE GENOMIC DNA]</scope>
    <source>
        <strain evidence="2">husup-a2</strain>
    </source>
</reference>
<evidence type="ECO:0000313" key="1">
    <source>
        <dbReference type="EMBL" id="GAX59085.1"/>
    </source>
</evidence>
<dbReference type="OrthoDB" id="9845630at2"/>
<gene>
    <name evidence="1" type="ORF">SCALIN_C01_0016</name>
</gene>
<keyword evidence="2" id="KW-1185">Reference proteome</keyword>
<organism evidence="1 2">
    <name type="scientific">Candidatus Scalindua japonica</name>
    <dbReference type="NCBI Taxonomy" id="1284222"/>
    <lineage>
        <taxon>Bacteria</taxon>
        <taxon>Pseudomonadati</taxon>
        <taxon>Planctomycetota</taxon>
        <taxon>Candidatus Brocadiia</taxon>
        <taxon>Candidatus Brocadiales</taxon>
        <taxon>Candidatus Scalinduaceae</taxon>
        <taxon>Candidatus Scalindua</taxon>
    </lineage>
</organism>
<dbReference type="Proteomes" id="UP000218542">
    <property type="component" value="Unassembled WGS sequence"/>
</dbReference>
<dbReference type="RefSeq" id="WP_096892230.1">
    <property type="nucleotide sequence ID" value="NZ_BAOS01000001.1"/>
</dbReference>
<dbReference type="AlphaFoldDB" id="A0A286TTA2"/>
<proteinExistence type="predicted"/>
<dbReference type="GO" id="GO:0016874">
    <property type="term" value="F:ligase activity"/>
    <property type="evidence" value="ECO:0007669"/>
    <property type="project" value="UniProtKB-KW"/>
</dbReference>
<protein>
    <submittedName>
        <fullName evidence="1">ATP-dependent DNA ligase</fullName>
    </submittedName>
</protein>
<keyword evidence="1" id="KW-0436">Ligase</keyword>
<name>A0A286TTA2_9BACT</name>
<accession>A0A286TTA2</accession>
<sequence length="161" mass="18643">MKKILVNIIFVFAVATIVGCVYAPPMKVTVSDLVDMPSLYRNKKVEISGYVVRNEYSGDRFVNWQLIIEENGKRIYCYENGYNTTVIAKCVHLAEEAKVNNEKIIVTGQLREGGYRDVTSDDTILELKTFEYNDHKIDTDYERDKWLHPAHDTYDLHSYGH</sequence>
<evidence type="ECO:0000313" key="2">
    <source>
        <dbReference type="Proteomes" id="UP000218542"/>
    </source>
</evidence>
<dbReference type="PROSITE" id="PS51257">
    <property type="entry name" value="PROKAR_LIPOPROTEIN"/>
    <property type="match status" value="1"/>
</dbReference>
<comment type="caution">
    <text evidence="1">The sequence shown here is derived from an EMBL/GenBank/DDBJ whole genome shotgun (WGS) entry which is preliminary data.</text>
</comment>